<name>A0AAV5B431_9ACTN</name>
<feature type="transmembrane region" description="Helical" evidence="1">
    <location>
        <begin position="69"/>
        <end position="90"/>
    </location>
</feature>
<feature type="transmembrane region" description="Helical" evidence="1">
    <location>
        <begin position="102"/>
        <end position="120"/>
    </location>
</feature>
<proteinExistence type="predicted"/>
<reference evidence="2" key="1">
    <citation type="journal article" date="2022" name="Int. J. Syst. Evol. Microbiol.">
        <title>Granulimonas faecalis gen. nov., sp. nov., and Leptogranulimonas caecicola gen. nov., sp. nov., novel lactate-producing Atopobiaceae bacteria isolated from mouse intestines, and an emended description of the family Atopobiaceae.</title>
        <authorList>
            <person name="Morinaga K."/>
            <person name="Kusada H."/>
            <person name="Sakamoto S."/>
            <person name="Murakami T."/>
            <person name="Toyoda A."/>
            <person name="Mori H."/>
            <person name="Meng X.Y."/>
            <person name="Takashino M."/>
            <person name="Murotomi K."/>
            <person name="Tamaki H."/>
        </authorList>
    </citation>
    <scope>NUCLEOTIDE SEQUENCE</scope>
    <source>
        <strain evidence="2">OPF53</strain>
    </source>
</reference>
<evidence type="ECO:0000256" key="1">
    <source>
        <dbReference type="SAM" id="Phobius"/>
    </source>
</evidence>
<gene>
    <name evidence="2" type="ORF">ATOP_15170</name>
</gene>
<keyword evidence="3" id="KW-1185">Reference proteome</keyword>
<protein>
    <submittedName>
        <fullName evidence="2">Uncharacterized protein</fullName>
    </submittedName>
</protein>
<accession>A0AAV5B431</accession>
<evidence type="ECO:0000313" key="2">
    <source>
        <dbReference type="EMBL" id="GJM55862.1"/>
    </source>
</evidence>
<feature type="transmembrane region" description="Helical" evidence="1">
    <location>
        <begin position="27"/>
        <end position="49"/>
    </location>
</feature>
<evidence type="ECO:0000313" key="3">
    <source>
        <dbReference type="Proteomes" id="UP001055025"/>
    </source>
</evidence>
<dbReference type="AlphaFoldDB" id="A0AAV5B431"/>
<dbReference type="Proteomes" id="UP001055025">
    <property type="component" value="Unassembled WGS sequence"/>
</dbReference>
<sequence length="158" mass="16715">MQFYSLIVRDDIRSGVLQRVCLERRPLLSYLMGAAALPAMTGLVFGISLVAVYCAVDVSAASALMQNNIINVIFLISGIVALAVSSAPPWGLVFGDSDDMQIAYIATVLVVLAVAVLAFLPRFGVLGVSAGLWAASAAFFGAFRVLARSRFRPTGEVS</sequence>
<organism evidence="2 3">
    <name type="scientific">Granulimonas faecalis</name>
    <dbReference type="NCBI Taxonomy" id="2894155"/>
    <lineage>
        <taxon>Bacteria</taxon>
        <taxon>Bacillati</taxon>
        <taxon>Actinomycetota</taxon>
        <taxon>Coriobacteriia</taxon>
        <taxon>Coriobacteriales</taxon>
        <taxon>Kribbibacteriaceae</taxon>
        <taxon>Granulimonas</taxon>
    </lineage>
</organism>
<comment type="caution">
    <text evidence="2">The sequence shown here is derived from an EMBL/GenBank/DDBJ whole genome shotgun (WGS) entry which is preliminary data.</text>
</comment>
<keyword evidence="1" id="KW-0812">Transmembrane</keyword>
<keyword evidence="1" id="KW-0472">Membrane</keyword>
<dbReference type="EMBL" id="BQKC01000001">
    <property type="protein sequence ID" value="GJM55862.1"/>
    <property type="molecule type" value="Genomic_DNA"/>
</dbReference>
<feature type="transmembrane region" description="Helical" evidence="1">
    <location>
        <begin position="126"/>
        <end position="146"/>
    </location>
</feature>
<keyword evidence="1" id="KW-1133">Transmembrane helix</keyword>